<reference evidence="2" key="1">
    <citation type="submission" date="2014-03" db="EMBL/GenBank/DDBJ databases">
        <title>The sialotranscriptome of Amblyomma triste, Amblyomma parvum and Amblyomma cajennense ticks, uncovered by 454-based RNA-seq.</title>
        <authorList>
            <person name="Garcia G.R."/>
            <person name="Gardinassi L.G."/>
            <person name="Ribeiro J.M."/>
            <person name="Anatriello E."/>
            <person name="Ferreira B.R."/>
            <person name="Moreira H.N."/>
            <person name="Mafra C."/>
            <person name="Olegario M.M."/>
            <person name="Szabo P.J."/>
            <person name="Miranda-Santos I.K."/>
            <person name="Maruyama S.R."/>
        </authorList>
    </citation>
    <scope>NUCLEOTIDE SEQUENCE</scope>
    <source>
        <strain evidence="2">Uberlandia</strain>
        <tissue evidence="2">Salivary glands</tissue>
    </source>
</reference>
<evidence type="ECO:0000256" key="1">
    <source>
        <dbReference type="SAM" id="SignalP"/>
    </source>
</evidence>
<proteinExistence type="evidence at transcript level"/>
<feature type="chain" id="PRO_5001515283" evidence="1">
    <location>
        <begin position="28"/>
        <end position="189"/>
    </location>
</feature>
<protein>
    <submittedName>
        <fullName evidence="2">Putative lipocalin-3 1</fullName>
    </submittedName>
</protein>
<sequence>MAALAIYVRLVSGLLLVTAFAGQAVKAEESTEDFKQMLVKGSVFWVFNTSEPGEIACRKDEISNVQEKNVSFARYSRKETTSSENLYGILFNWDDDDSRGYDGITIYNSKDELLSEEYLEYLNPSKTCAVVKVMKFGDSKDANKNTWRDLRVSNAGVVSGAPQDCAEQFENALKVTRKPTRQPYTDQCK</sequence>
<organism evidence="2">
    <name type="scientific">Amblyomma cajennense</name>
    <name type="common">Cayenne tick</name>
    <name type="synonym">Acarus cajennensis</name>
    <dbReference type="NCBI Taxonomy" id="34607"/>
    <lineage>
        <taxon>Eukaryota</taxon>
        <taxon>Metazoa</taxon>
        <taxon>Ecdysozoa</taxon>
        <taxon>Arthropoda</taxon>
        <taxon>Chelicerata</taxon>
        <taxon>Arachnida</taxon>
        <taxon>Acari</taxon>
        <taxon>Parasitiformes</taxon>
        <taxon>Ixodida</taxon>
        <taxon>Ixodoidea</taxon>
        <taxon>Ixodidae</taxon>
        <taxon>Amblyomminae</taxon>
        <taxon>Amblyomma</taxon>
    </lineage>
</organism>
<keyword evidence="1" id="KW-0732">Signal</keyword>
<feature type="signal peptide" evidence="1">
    <location>
        <begin position="1"/>
        <end position="27"/>
    </location>
</feature>
<name>A0A023FQL7_AMBCJ</name>
<dbReference type="AlphaFoldDB" id="A0A023FQL7"/>
<evidence type="ECO:0000313" key="2">
    <source>
        <dbReference type="EMBL" id="JAC24107.1"/>
    </source>
</evidence>
<dbReference type="EMBL" id="GBBK01000375">
    <property type="protein sequence ID" value="JAC24107.1"/>
    <property type="molecule type" value="mRNA"/>
</dbReference>
<accession>A0A023FQL7</accession>